<sequence>MEQSETPKTMDDHRSQMDYIDYLFHQKNTQLEQVLSEEVLFETNKRGKHDYEKTQSTAYGHEKEISERESEDKGKYFQHQKTYAAIMSLVYGLAAYISEKDVLKRIQYIGEAFGYPFSV</sequence>
<organism evidence="2 3">
    <name type="scientific">Gracilariopsis chorda</name>
    <dbReference type="NCBI Taxonomy" id="448386"/>
    <lineage>
        <taxon>Eukaryota</taxon>
        <taxon>Rhodophyta</taxon>
        <taxon>Florideophyceae</taxon>
        <taxon>Rhodymeniophycidae</taxon>
        <taxon>Gracilariales</taxon>
        <taxon>Gracilariaceae</taxon>
        <taxon>Gracilariopsis</taxon>
    </lineage>
</organism>
<dbReference type="EMBL" id="NBIV01000246">
    <property type="protein sequence ID" value="PXF41009.1"/>
    <property type="molecule type" value="Genomic_DNA"/>
</dbReference>
<name>A0A2V3IFZ5_9FLOR</name>
<feature type="compositionally biased region" description="Basic and acidic residues" evidence="1">
    <location>
        <begin position="60"/>
        <end position="73"/>
    </location>
</feature>
<dbReference type="Proteomes" id="UP000247409">
    <property type="component" value="Unassembled WGS sequence"/>
</dbReference>
<evidence type="ECO:0000256" key="1">
    <source>
        <dbReference type="SAM" id="MobiDB-lite"/>
    </source>
</evidence>
<evidence type="ECO:0000313" key="2">
    <source>
        <dbReference type="EMBL" id="PXF41009.1"/>
    </source>
</evidence>
<accession>A0A2V3IFZ5</accession>
<reference evidence="2 3" key="1">
    <citation type="journal article" date="2018" name="Mol. Biol. Evol.">
        <title>Analysis of the draft genome of the red seaweed Gracilariopsis chorda provides insights into genome size evolution in Rhodophyta.</title>
        <authorList>
            <person name="Lee J."/>
            <person name="Yang E.C."/>
            <person name="Graf L."/>
            <person name="Yang J.H."/>
            <person name="Qiu H."/>
            <person name="Zel Zion U."/>
            <person name="Chan C.X."/>
            <person name="Stephens T.G."/>
            <person name="Weber A.P.M."/>
            <person name="Boo G.H."/>
            <person name="Boo S.M."/>
            <person name="Kim K.M."/>
            <person name="Shin Y."/>
            <person name="Jung M."/>
            <person name="Lee S.J."/>
            <person name="Yim H.S."/>
            <person name="Lee J.H."/>
            <person name="Bhattacharya D."/>
            <person name="Yoon H.S."/>
        </authorList>
    </citation>
    <scope>NUCLEOTIDE SEQUENCE [LARGE SCALE GENOMIC DNA]</scope>
    <source>
        <strain evidence="2 3">SKKU-2015</strain>
        <tissue evidence="2">Whole body</tissue>
    </source>
</reference>
<evidence type="ECO:0000313" key="3">
    <source>
        <dbReference type="Proteomes" id="UP000247409"/>
    </source>
</evidence>
<gene>
    <name evidence="2" type="ORF">BWQ96_09276</name>
</gene>
<protein>
    <submittedName>
        <fullName evidence="2">Uncharacterized protein</fullName>
    </submittedName>
</protein>
<keyword evidence="3" id="KW-1185">Reference proteome</keyword>
<dbReference type="AlphaFoldDB" id="A0A2V3IFZ5"/>
<proteinExistence type="predicted"/>
<feature type="region of interest" description="Disordered" evidence="1">
    <location>
        <begin position="51"/>
        <end position="73"/>
    </location>
</feature>
<comment type="caution">
    <text evidence="2">The sequence shown here is derived from an EMBL/GenBank/DDBJ whole genome shotgun (WGS) entry which is preliminary data.</text>
</comment>